<reference evidence="1" key="2">
    <citation type="journal article" date="2021" name="PeerJ">
        <title>Extensive microbial diversity within the chicken gut microbiome revealed by metagenomics and culture.</title>
        <authorList>
            <person name="Gilroy R."/>
            <person name="Ravi A."/>
            <person name="Getino M."/>
            <person name="Pursley I."/>
            <person name="Horton D.L."/>
            <person name="Alikhan N.F."/>
            <person name="Baker D."/>
            <person name="Gharbi K."/>
            <person name="Hall N."/>
            <person name="Watson M."/>
            <person name="Adriaenssens E.M."/>
            <person name="Foster-Nyarko E."/>
            <person name="Jarju S."/>
            <person name="Secka A."/>
            <person name="Antonio M."/>
            <person name="Oren A."/>
            <person name="Chaudhuri R.R."/>
            <person name="La Ragione R."/>
            <person name="Hildebrand F."/>
            <person name="Pallen M.J."/>
        </authorList>
    </citation>
    <scope>NUCLEOTIDE SEQUENCE</scope>
    <source>
        <strain evidence="1">ChiGjej2B2-12916</strain>
    </source>
</reference>
<dbReference type="AlphaFoldDB" id="A0A9D0YSH7"/>
<evidence type="ECO:0000313" key="2">
    <source>
        <dbReference type="Proteomes" id="UP000886879"/>
    </source>
</evidence>
<proteinExistence type="predicted"/>
<reference evidence="1" key="1">
    <citation type="submission" date="2020-10" db="EMBL/GenBank/DDBJ databases">
        <authorList>
            <person name="Gilroy R."/>
        </authorList>
    </citation>
    <scope>NUCLEOTIDE SEQUENCE</scope>
    <source>
        <strain evidence="1">ChiGjej2B2-12916</strain>
    </source>
</reference>
<dbReference type="Proteomes" id="UP000886879">
    <property type="component" value="Unassembled WGS sequence"/>
</dbReference>
<evidence type="ECO:0000313" key="1">
    <source>
        <dbReference type="EMBL" id="HIQ61000.1"/>
    </source>
</evidence>
<dbReference type="EMBL" id="DVFO01000048">
    <property type="protein sequence ID" value="HIQ61000.1"/>
    <property type="molecule type" value="Genomic_DNA"/>
</dbReference>
<name>A0A9D0YSH7_9FIRM</name>
<sequence>MYISGENIVMKPYTPVDAYAVMPMAGGITSGGTGDGNVIVDETRFFWVYDPDHPEKSGFTGVGWFCGVEGTPLQYISSDEELLNQFANGRTDLNQEFTAWQEYVNQYPEGNWVTKFALMIGNPDCVFLG</sequence>
<organism evidence="1 2">
    <name type="scientific">Candidatus Enterenecus faecium</name>
    <dbReference type="NCBI Taxonomy" id="2840780"/>
    <lineage>
        <taxon>Bacteria</taxon>
        <taxon>Bacillati</taxon>
        <taxon>Bacillota</taxon>
        <taxon>Clostridia</taxon>
        <taxon>Eubacteriales</taxon>
        <taxon>Candidatus Enterenecus</taxon>
    </lineage>
</organism>
<comment type="caution">
    <text evidence="1">The sequence shown here is derived from an EMBL/GenBank/DDBJ whole genome shotgun (WGS) entry which is preliminary data.</text>
</comment>
<protein>
    <submittedName>
        <fullName evidence="1">Uncharacterized protein</fullName>
    </submittedName>
</protein>
<gene>
    <name evidence="1" type="ORF">IAD31_05335</name>
</gene>
<accession>A0A9D0YSH7</accession>